<dbReference type="EMBL" id="FORQ01000003">
    <property type="protein sequence ID" value="SFJ04429.1"/>
    <property type="molecule type" value="Genomic_DNA"/>
</dbReference>
<feature type="non-terminal residue" evidence="1">
    <location>
        <position position="1"/>
    </location>
</feature>
<reference evidence="2" key="1">
    <citation type="submission" date="2016-10" db="EMBL/GenBank/DDBJ databases">
        <authorList>
            <person name="Varghese N."/>
            <person name="Submissions S."/>
        </authorList>
    </citation>
    <scope>NUCLEOTIDE SEQUENCE [LARGE SCALE GENOMIC DNA]</scope>
    <source>
        <strain evidence="2">DSM 22251</strain>
    </source>
</reference>
<proteinExistence type="predicted"/>
<evidence type="ECO:0000313" key="2">
    <source>
        <dbReference type="Proteomes" id="UP000242560"/>
    </source>
</evidence>
<evidence type="ECO:0000313" key="1">
    <source>
        <dbReference type="EMBL" id="SFJ04429.1"/>
    </source>
</evidence>
<name>A0A1I3N5E3_9FLAO</name>
<organism evidence="1 2">
    <name type="scientific">Kaistella treverensis</name>
    <dbReference type="NCBI Taxonomy" id="631455"/>
    <lineage>
        <taxon>Bacteria</taxon>
        <taxon>Pseudomonadati</taxon>
        <taxon>Bacteroidota</taxon>
        <taxon>Flavobacteriia</taxon>
        <taxon>Flavobacteriales</taxon>
        <taxon>Weeksellaceae</taxon>
        <taxon>Chryseobacterium group</taxon>
        <taxon>Kaistella</taxon>
    </lineage>
</organism>
<keyword evidence="2" id="KW-1185">Reference proteome</keyword>
<protein>
    <submittedName>
        <fullName evidence="1">Uncharacterized protein</fullName>
    </submittedName>
</protein>
<dbReference type="AlphaFoldDB" id="A0A1I3N5E3"/>
<dbReference type="Proteomes" id="UP000242560">
    <property type="component" value="Unassembled WGS sequence"/>
</dbReference>
<accession>A0A1I3N5E3</accession>
<gene>
    <name evidence="1" type="ORF">SAMN05421638_1994</name>
</gene>
<sequence>LSIYSQLTCLSLLRYSVLEWCKYTDTSHTMQPYPKTFFIKFTNFFLTSYSTIIYSKFKVIHFICSHKFEHPFLPFLDLNLQSKPKKTASLAPNFSCFNLYLKFCVHLKTEKLPQIDRNFFRLNPKLI</sequence>